<keyword evidence="6" id="KW-1133">Transmembrane helix</keyword>
<keyword evidence="2" id="KW-0732">Signal</keyword>
<sequence length="273" mass="29334">MEKRQEPVIVQVPSMKLFHVVVVILVVGAFFLGSLWTKVEFLKGGSVAGVQQAAQPTGTTQQAEPKVTLDTVKQAFAGSLIKFGDANKKLLLIEVADPSCPYCHASAGHNGALNKQMGDRFVLTADGGPYVAPVPEIKKLVDSGSAAFAYLYTPGHGNGEMGTKAFYCAFEKGKFWDVHDKLMTSEGYSLLNDSVKNDKTKSEEVAQFLKDEFNPQDMKSCLDSGKYDARLGEDIALARSIGVSGTPGFFVNATAFAGAYSWKDMESAVNAAL</sequence>
<comment type="similarity">
    <text evidence="1">Belongs to the thioredoxin family. DsbA subfamily.</text>
</comment>
<dbReference type="InterPro" id="IPR036249">
    <property type="entry name" value="Thioredoxin-like_sf"/>
</dbReference>
<dbReference type="PANTHER" id="PTHR13887:SF14">
    <property type="entry name" value="DISULFIDE BOND FORMATION PROTEIN D"/>
    <property type="match status" value="1"/>
</dbReference>
<keyword evidence="4" id="KW-1015">Disulfide bond</keyword>
<evidence type="ECO:0000259" key="7">
    <source>
        <dbReference type="Pfam" id="PF13462"/>
    </source>
</evidence>
<keyword evidence="6" id="KW-0472">Membrane</keyword>
<evidence type="ECO:0000313" key="8">
    <source>
        <dbReference type="EMBL" id="KKU80872.1"/>
    </source>
</evidence>
<dbReference type="Gene3D" id="3.40.30.10">
    <property type="entry name" value="Glutaredoxin"/>
    <property type="match status" value="1"/>
</dbReference>
<accession>A0A0G1TGC6</accession>
<gene>
    <name evidence="8" type="ORF">UY08_C0007G0010</name>
</gene>
<keyword evidence="6" id="KW-0812">Transmembrane</keyword>
<dbReference type="SUPFAM" id="SSF52833">
    <property type="entry name" value="Thioredoxin-like"/>
    <property type="match status" value="1"/>
</dbReference>
<evidence type="ECO:0000256" key="5">
    <source>
        <dbReference type="ARBA" id="ARBA00023284"/>
    </source>
</evidence>
<evidence type="ECO:0000256" key="1">
    <source>
        <dbReference type="ARBA" id="ARBA00005791"/>
    </source>
</evidence>
<keyword evidence="5" id="KW-0676">Redox-active center</keyword>
<dbReference type="Pfam" id="PF13462">
    <property type="entry name" value="Thioredoxin_4"/>
    <property type="match status" value="1"/>
</dbReference>
<dbReference type="InterPro" id="IPR012336">
    <property type="entry name" value="Thioredoxin-like_fold"/>
</dbReference>
<dbReference type="PANTHER" id="PTHR13887">
    <property type="entry name" value="GLUTATHIONE S-TRANSFERASE KAPPA"/>
    <property type="match status" value="1"/>
</dbReference>
<keyword evidence="3" id="KW-0560">Oxidoreductase</keyword>
<reference evidence="8 9" key="1">
    <citation type="journal article" date="2015" name="Nature">
        <title>rRNA introns, odd ribosomes, and small enigmatic genomes across a large radiation of phyla.</title>
        <authorList>
            <person name="Brown C.T."/>
            <person name="Hug L.A."/>
            <person name="Thomas B.C."/>
            <person name="Sharon I."/>
            <person name="Castelle C.J."/>
            <person name="Singh A."/>
            <person name="Wilkins M.J."/>
            <person name="Williams K.H."/>
            <person name="Banfield J.F."/>
        </authorList>
    </citation>
    <scope>NUCLEOTIDE SEQUENCE [LARGE SCALE GENOMIC DNA]</scope>
</reference>
<dbReference type="AlphaFoldDB" id="A0A0G1TGC6"/>
<comment type="caution">
    <text evidence="8">The sequence shown here is derived from an EMBL/GenBank/DDBJ whole genome shotgun (WGS) entry which is preliminary data.</text>
</comment>
<evidence type="ECO:0000256" key="6">
    <source>
        <dbReference type="SAM" id="Phobius"/>
    </source>
</evidence>
<proteinExistence type="inferred from homology"/>
<dbReference type="EMBL" id="LCOQ01000007">
    <property type="protein sequence ID" value="KKU80872.1"/>
    <property type="molecule type" value="Genomic_DNA"/>
</dbReference>
<protein>
    <submittedName>
        <fullName evidence="8">DSBA-like protein thioredoxin domain-containing protein</fullName>
    </submittedName>
</protein>
<evidence type="ECO:0000313" key="9">
    <source>
        <dbReference type="Proteomes" id="UP000034212"/>
    </source>
</evidence>
<name>A0A0G1TGC6_9BACT</name>
<evidence type="ECO:0000256" key="4">
    <source>
        <dbReference type="ARBA" id="ARBA00023157"/>
    </source>
</evidence>
<dbReference type="Proteomes" id="UP000034212">
    <property type="component" value="Unassembled WGS sequence"/>
</dbReference>
<evidence type="ECO:0000256" key="2">
    <source>
        <dbReference type="ARBA" id="ARBA00022729"/>
    </source>
</evidence>
<feature type="domain" description="Thioredoxin-like fold" evidence="7">
    <location>
        <begin position="138"/>
        <end position="270"/>
    </location>
</feature>
<feature type="transmembrane region" description="Helical" evidence="6">
    <location>
        <begin position="17"/>
        <end position="36"/>
    </location>
</feature>
<organism evidence="8 9">
    <name type="scientific">Candidatus Gottesmanbacteria bacterium GW2011_GWA1_47_8</name>
    <dbReference type="NCBI Taxonomy" id="1618438"/>
    <lineage>
        <taxon>Bacteria</taxon>
        <taxon>Candidatus Gottesmaniibacteriota</taxon>
    </lineage>
</organism>
<evidence type="ECO:0000256" key="3">
    <source>
        <dbReference type="ARBA" id="ARBA00023002"/>
    </source>
</evidence>
<dbReference type="GO" id="GO:0016491">
    <property type="term" value="F:oxidoreductase activity"/>
    <property type="evidence" value="ECO:0007669"/>
    <property type="project" value="UniProtKB-KW"/>
</dbReference>